<proteinExistence type="predicted"/>
<organism evidence="2 3">
    <name type="scientific">Eisenbergiella massiliensis</name>
    <dbReference type="NCBI Taxonomy" id="1720294"/>
    <lineage>
        <taxon>Bacteria</taxon>
        <taxon>Bacillati</taxon>
        <taxon>Bacillota</taxon>
        <taxon>Clostridia</taxon>
        <taxon>Lachnospirales</taxon>
        <taxon>Lachnospiraceae</taxon>
        <taxon>Eisenbergiella</taxon>
    </lineage>
</organism>
<name>A0A3E3I8W6_9FIRM</name>
<dbReference type="PANTHER" id="PTHR36832:SF1">
    <property type="entry name" value="SLR1174 PROTEIN"/>
    <property type="match status" value="1"/>
</dbReference>
<keyword evidence="3" id="KW-1185">Reference proteome</keyword>
<comment type="caution">
    <text evidence="2">The sequence shown here is derived from an EMBL/GenBank/DDBJ whole genome shotgun (WGS) entry which is preliminary data.</text>
</comment>
<feature type="transmembrane region" description="Helical" evidence="1">
    <location>
        <begin position="116"/>
        <end position="134"/>
    </location>
</feature>
<reference evidence="2" key="1">
    <citation type="submission" date="2018-08" db="EMBL/GenBank/DDBJ databases">
        <title>A genome reference for cultivated species of the human gut microbiota.</title>
        <authorList>
            <person name="Zou Y."/>
            <person name="Xue W."/>
            <person name="Luo G."/>
        </authorList>
    </citation>
    <scope>NUCLEOTIDE SEQUENCE [LARGE SCALE GENOMIC DNA]</scope>
    <source>
        <strain evidence="2">TF05-5AC</strain>
    </source>
</reference>
<keyword evidence="1" id="KW-0472">Membrane</keyword>
<sequence length="267" mass="30063">MKKYLSFFRLRFNTGLQYRAAALAGIVTQFFWGVMEILTFRAFYDSDPSSFPMTLQATSSYIWMQQAFLALFMAWLMEGEIFESIKNGNISYELCRPFGIYNMWFSRSLATRLSRAVLRCFPILLVAVFIPAPYGLGAPASPACFLVFLLTLALGLLNVVAFCMIIYMLSFFTISPDGIRLVSLSMVEFFQGAIIPLPFFPDAVRKVMELLPFAAMQNVALRVYSGDLAGAALQRAVILQIFWFFAMLACGKALEYRAMKKIVVQGG</sequence>
<feature type="transmembrane region" description="Helical" evidence="1">
    <location>
        <begin position="60"/>
        <end position="77"/>
    </location>
</feature>
<dbReference type="PANTHER" id="PTHR36832">
    <property type="entry name" value="SLR1174 PROTEIN-RELATED"/>
    <property type="match status" value="1"/>
</dbReference>
<evidence type="ECO:0000313" key="3">
    <source>
        <dbReference type="Proteomes" id="UP000260812"/>
    </source>
</evidence>
<dbReference type="GeneID" id="97986441"/>
<dbReference type="EMBL" id="QVLV01000003">
    <property type="protein sequence ID" value="RGE63504.1"/>
    <property type="molecule type" value="Genomic_DNA"/>
</dbReference>
<feature type="transmembrane region" description="Helical" evidence="1">
    <location>
        <begin position="20"/>
        <end position="40"/>
    </location>
</feature>
<dbReference type="Proteomes" id="UP000260812">
    <property type="component" value="Unassembled WGS sequence"/>
</dbReference>
<gene>
    <name evidence="2" type="ORF">DXC51_05995</name>
</gene>
<evidence type="ECO:0000256" key="1">
    <source>
        <dbReference type="SAM" id="Phobius"/>
    </source>
</evidence>
<dbReference type="RefSeq" id="WP_117544099.1">
    <property type="nucleotide sequence ID" value="NZ_QVLV01000003.1"/>
</dbReference>
<accession>A0A3E3I8W6</accession>
<feature type="transmembrane region" description="Helical" evidence="1">
    <location>
        <begin position="232"/>
        <end position="251"/>
    </location>
</feature>
<dbReference type="AlphaFoldDB" id="A0A3E3I8W6"/>
<feature type="transmembrane region" description="Helical" evidence="1">
    <location>
        <begin position="181"/>
        <end position="200"/>
    </location>
</feature>
<keyword evidence="1" id="KW-1133">Transmembrane helix</keyword>
<feature type="transmembrane region" description="Helical" evidence="1">
    <location>
        <begin position="146"/>
        <end position="169"/>
    </location>
</feature>
<evidence type="ECO:0000313" key="2">
    <source>
        <dbReference type="EMBL" id="RGE63504.1"/>
    </source>
</evidence>
<keyword evidence="1" id="KW-0812">Transmembrane</keyword>
<protein>
    <submittedName>
        <fullName evidence="2">ABC transporter permease</fullName>
    </submittedName>
</protein>